<dbReference type="EMBL" id="JACRVF010000001">
    <property type="protein sequence ID" value="MBC5991418.1"/>
    <property type="molecule type" value="Genomic_DNA"/>
</dbReference>
<accession>A0A923SH84</accession>
<dbReference type="CDD" id="cd16414">
    <property type="entry name" value="dndB_like"/>
    <property type="match status" value="1"/>
</dbReference>
<proteinExistence type="predicted"/>
<keyword evidence="2" id="KW-1185">Reference proteome</keyword>
<dbReference type="NCBIfam" id="TIGR03187">
    <property type="entry name" value="DGQHR"/>
    <property type="match status" value="1"/>
</dbReference>
<name>A0A923SH84_9BACT</name>
<dbReference type="InterPro" id="IPR017601">
    <property type="entry name" value="DGQHR-contain_dom"/>
</dbReference>
<dbReference type="InterPro" id="IPR017642">
    <property type="entry name" value="DNA_S_mod_DndB"/>
</dbReference>
<dbReference type="Pfam" id="PF14072">
    <property type="entry name" value="DndB"/>
    <property type="match status" value="1"/>
</dbReference>
<reference evidence="1" key="1">
    <citation type="submission" date="2020-08" db="EMBL/GenBank/DDBJ databases">
        <title>Pontibacter sp. SD6 16S ribosomal RNA gene Genome sequencing and assembly.</title>
        <authorList>
            <person name="Kang M."/>
        </authorList>
    </citation>
    <scope>NUCLEOTIDE SEQUENCE</scope>
    <source>
        <strain evidence="1">SD6</strain>
    </source>
</reference>
<organism evidence="1 2">
    <name type="scientific">Pontibacter cellulosilyticus</name>
    <dbReference type="NCBI Taxonomy" id="1720253"/>
    <lineage>
        <taxon>Bacteria</taxon>
        <taxon>Pseudomonadati</taxon>
        <taxon>Bacteroidota</taxon>
        <taxon>Cytophagia</taxon>
        <taxon>Cytophagales</taxon>
        <taxon>Hymenobacteraceae</taxon>
        <taxon>Pontibacter</taxon>
    </lineage>
</organism>
<evidence type="ECO:0000313" key="2">
    <source>
        <dbReference type="Proteomes" id="UP000603640"/>
    </source>
</evidence>
<gene>
    <name evidence="1" type="ORF">H8S84_01055</name>
</gene>
<evidence type="ECO:0000313" key="1">
    <source>
        <dbReference type="EMBL" id="MBC5991418.1"/>
    </source>
</evidence>
<dbReference type="Proteomes" id="UP000603640">
    <property type="component" value="Unassembled WGS sequence"/>
</dbReference>
<protein>
    <submittedName>
        <fullName evidence="1">DGQHR domain-containing protein</fullName>
    </submittedName>
</protein>
<comment type="caution">
    <text evidence="1">The sequence shown here is derived from an EMBL/GenBank/DDBJ whole genome shotgun (WGS) entry which is preliminary data.</text>
</comment>
<sequence length="419" mass="48881">MQNRLILPCLTGKFGTWRYFNVIMKVKDVVNEDTGVKSVPESKKIYTSKNLNEILQRLEDPKRIEPLKKYLLMQKDRYFNSLTVAITDGDPQWHPIAIQQDEKFSEDNIEYLNLKYGILELTGKEDLFILDGQHRLLGLREAMKDSPKIGEEEVSVMLVIHEDTNEGKKKLRRIFVALNRNSKPVSEGENIVLEEDDVSAIIARQLVESYKPFQKNSVIAFNKNLNLKQGAKDLHKFTSLLALYNINEVIFDNERFYDKKIQGKFVRIRPSDELIKAAYKDAEDFWNMYFDTFPKAKAFINKPLDYEGYKLDDGGLFYLRPIGQELVALYYEYLRLENNLKFFKPSLKKVEERLDSDFWKYILFNPHTGKILMNKGIALSYLQYNLGLAIPANKLSVLRSNYKKNSGELELNLPKPKYI</sequence>
<dbReference type="AlphaFoldDB" id="A0A923SH84"/>